<gene>
    <name evidence="1" type="ORF">CK820_G0010766</name>
</gene>
<comment type="caution">
    <text evidence="1">The sequence shown here is derived from an EMBL/GenBank/DDBJ whole genome shotgun (WGS) entry which is preliminary data.</text>
</comment>
<sequence length="70" mass="8071">MPTLSPKRKNYLRFPKACSFDKKAGVFGGERRVRLSVDPETLIYSKTHGDKDINISSIHLMRKKSFDKET</sequence>
<evidence type="ECO:0000313" key="1">
    <source>
        <dbReference type="EMBL" id="PNI70206.1"/>
    </source>
</evidence>
<protein>
    <submittedName>
        <fullName evidence="1">LINC01173 isoform 1</fullName>
    </submittedName>
</protein>
<dbReference type="AlphaFoldDB" id="A0A2J8NEL8"/>
<reference evidence="1 2" key="1">
    <citation type="submission" date="2017-12" db="EMBL/GenBank/DDBJ databases">
        <title>High-resolution comparative analysis of great ape genomes.</title>
        <authorList>
            <person name="Pollen A."/>
            <person name="Hastie A."/>
            <person name="Hormozdiari F."/>
            <person name="Dougherty M."/>
            <person name="Liu R."/>
            <person name="Chaisson M."/>
            <person name="Hoppe E."/>
            <person name="Hill C."/>
            <person name="Pang A."/>
            <person name="Hillier L."/>
            <person name="Baker C."/>
            <person name="Armstrong J."/>
            <person name="Shendure J."/>
            <person name="Paten B."/>
            <person name="Wilson R."/>
            <person name="Chao H."/>
            <person name="Schneider V."/>
            <person name="Ventura M."/>
            <person name="Kronenberg Z."/>
            <person name="Murali S."/>
            <person name="Gordon D."/>
            <person name="Cantsilieris S."/>
            <person name="Munson K."/>
            <person name="Nelson B."/>
            <person name="Raja A."/>
            <person name="Underwood J."/>
            <person name="Diekhans M."/>
            <person name="Fiddes I."/>
            <person name="Haussler D."/>
            <person name="Eichler E."/>
        </authorList>
    </citation>
    <scope>NUCLEOTIDE SEQUENCE [LARGE SCALE GENOMIC DNA]</scope>
    <source>
        <strain evidence="1">Yerkes chimp pedigree #C0471</strain>
    </source>
</reference>
<organism evidence="1 2">
    <name type="scientific">Pan troglodytes</name>
    <name type="common">Chimpanzee</name>
    <dbReference type="NCBI Taxonomy" id="9598"/>
    <lineage>
        <taxon>Eukaryota</taxon>
        <taxon>Metazoa</taxon>
        <taxon>Chordata</taxon>
        <taxon>Craniata</taxon>
        <taxon>Vertebrata</taxon>
        <taxon>Euteleostomi</taxon>
        <taxon>Mammalia</taxon>
        <taxon>Eutheria</taxon>
        <taxon>Euarchontoglires</taxon>
        <taxon>Primates</taxon>
        <taxon>Haplorrhini</taxon>
        <taxon>Catarrhini</taxon>
        <taxon>Hominidae</taxon>
        <taxon>Pan</taxon>
    </lineage>
</organism>
<proteinExistence type="predicted"/>
<dbReference type="Proteomes" id="UP000236370">
    <property type="component" value="Unassembled WGS sequence"/>
</dbReference>
<evidence type="ECO:0000313" key="2">
    <source>
        <dbReference type="Proteomes" id="UP000236370"/>
    </source>
</evidence>
<dbReference type="EMBL" id="NBAG03000230">
    <property type="protein sequence ID" value="PNI70206.1"/>
    <property type="molecule type" value="Genomic_DNA"/>
</dbReference>
<name>A0A2J8NEL8_PANTR</name>
<accession>A0A2J8NEL8</accession>